<protein>
    <submittedName>
        <fullName evidence="1">Uncharacterized protein</fullName>
    </submittedName>
</protein>
<gene>
    <name evidence="1" type="ORF">LCGC14_3100110</name>
</gene>
<dbReference type="EMBL" id="LAZR01066775">
    <property type="protein sequence ID" value="KKK52913.1"/>
    <property type="molecule type" value="Genomic_DNA"/>
</dbReference>
<sequence>MLLIFKNGEFHYSDIGNNARGRINSSGRPFHIDITPTDIVVAVKNMRDITEYAQYLRYFLAHLFPAVKGDIICYFDRKRQLMNTVTQVEYITRLVLEEFYGYKEAKKKFNFIY</sequence>
<reference evidence="1" key="1">
    <citation type="journal article" date="2015" name="Nature">
        <title>Complex archaea that bridge the gap between prokaryotes and eukaryotes.</title>
        <authorList>
            <person name="Spang A."/>
            <person name="Saw J.H."/>
            <person name="Jorgensen S.L."/>
            <person name="Zaremba-Niedzwiedzka K."/>
            <person name="Martijn J."/>
            <person name="Lind A.E."/>
            <person name="van Eijk R."/>
            <person name="Schleper C."/>
            <person name="Guy L."/>
            <person name="Ettema T.J."/>
        </authorList>
    </citation>
    <scope>NUCLEOTIDE SEQUENCE</scope>
</reference>
<dbReference type="AlphaFoldDB" id="A0A0F8W8H5"/>
<comment type="caution">
    <text evidence="1">The sequence shown here is derived from an EMBL/GenBank/DDBJ whole genome shotgun (WGS) entry which is preliminary data.</text>
</comment>
<organism evidence="1">
    <name type="scientific">marine sediment metagenome</name>
    <dbReference type="NCBI Taxonomy" id="412755"/>
    <lineage>
        <taxon>unclassified sequences</taxon>
        <taxon>metagenomes</taxon>
        <taxon>ecological metagenomes</taxon>
    </lineage>
</organism>
<proteinExistence type="predicted"/>
<name>A0A0F8W8H5_9ZZZZ</name>
<accession>A0A0F8W8H5</accession>
<evidence type="ECO:0000313" key="1">
    <source>
        <dbReference type="EMBL" id="KKK52913.1"/>
    </source>
</evidence>